<evidence type="ECO:0008006" key="4">
    <source>
        <dbReference type="Google" id="ProtNLM"/>
    </source>
</evidence>
<protein>
    <recommendedName>
        <fullName evidence="4">RGS domain-containing protein</fullName>
    </recommendedName>
</protein>
<keyword evidence="1" id="KW-0732">Signal</keyword>
<dbReference type="EMBL" id="KV784365">
    <property type="protein sequence ID" value="OEU12389.1"/>
    <property type="molecule type" value="Genomic_DNA"/>
</dbReference>
<accession>A0A1E7F2N0</accession>
<evidence type="ECO:0000313" key="3">
    <source>
        <dbReference type="Proteomes" id="UP000095751"/>
    </source>
</evidence>
<gene>
    <name evidence="2" type="ORF">FRACYDRAFT_244655</name>
</gene>
<feature type="signal peptide" evidence="1">
    <location>
        <begin position="1"/>
        <end position="17"/>
    </location>
</feature>
<feature type="chain" id="PRO_5009192560" description="RGS domain-containing protein" evidence="1">
    <location>
        <begin position="18"/>
        <end position="285"/>
    </location>
</feature>
<name>A0A1E7F2N0_9STRA</name>
<organism evidence="2 3">
    <name type="scientific">Fragilariopsis cylindrus CCMP1102</name>
    <dbReference type="NCBI Taxonomy" id="635003"/>
    <lineage>
        <taxon>Eukaryota</taxon>
        <taxon>Sar</taxon>
        <taxon>Stramenopiles</taxon>
        <taxon>Ochrophyta</taxon>
        <taxon>Bacillariophyta</taxon>
        <taxon>Bacillariophyceae</taxon>
        <taxon>Bacillariophycidae</taxon>
        <taxon>Bacillariales</taxon>
        <taxon>Bacillariaceae</taxon>
        <taxon>Fragilariopsis</taxon>
    </lineage>
</organism>
<dbReference type="InParanoid" id="A0A1E7F2N0"/>
<dbReference type="KEGG" id="fcy:FRACYDRAFT_244655"/>
<dbReference type="Proteomes" id="UP000095751">
    <property type="component" value="Unassembled WGS sequence"/>
</dbReference>
<dbReference type="OrthoDB" id="44177at2759"/>
<evidence type="ECO:0000256" key="1">
    <source>
        <dbReference type="SAM" id="SignalP"/>
    </source>
</evidence>
<evidence type="ECO:0000313" key="2">
    <source>
        <dbReference type="EMBL" id="OEU12389.1"/>
    </source>
</evidence>
<keyword evidence="3" id="KW-1185">Reference proteome</keyword>
<reference evidence="2 3" key="1">
    <citation type="submission" date="2016-09" db="EMBL/GenBank/DDBJ databases">
        <title>Extensive genetic diversity and differential bi-allelic expression allows diatom success in the polar Southern Ocean.</title>
        <authorList>
            <consortium name="DOE Joint Genome Institute"/>
            <person name="Mock T."/>
            <person name="Otillar R.P."/>
            <person name="Strauss J."/>
            <person name="Dupont C."/>
            <person name="Frickenhaus S."/>
            <person name="Maumus F."/>
            <person name="Mcmullan M."/>
            <person name="Sanges R."/>
            <person name="Schmutz J."/>
            <person name="Toseland A."/>
            <person name="Valas R."/>
            <person name="Veluchamy A."/>
            <person name="Ward B.J."/>
            <person name="Allen A."/>
            <person name="Barry K."/>
            <person name="Falciatore A."/>
            <person name="Ferrante M."/>
            <person name="Fortunato A.E."/>
            <person name="Gloeckner G."/>
            <person name="Gruber A."/>
            <person name="Hipkin R."/>
            <person name="Janech M."/>
            <person name="Kroth P."/>
            <person name="Leese F."/>
            <person name="Lindquist E."/>
            <person name="Lyon B.R."/>
            <person name="Martin J."/>
            <person name="Mayer C."/>
            <person name="Parker M."/>
            <person name="Quesneville H."/>
            <person name="Raymond J."/>
            <person name="Uhlig C."/>
            <person name="Valentin K.U."/>
            <person name="Worden A.Z."/>
            <person name="Armbrust E.V."/>
            <person name="Bowler C."/>
            <person name="Green B."/>
            <person name="Moulton V."/>
            <person name="Van Oosterhout C."/>
            <person name="Grigoriev I."/>
        </authorList>
    </citation>
    <scope>NUCLEOTIDE SEQUENCE [LARGE SCALE GENOMIC DNA]</scope>
    <source>
        <strain evidence="2 3">CCMP1102</strain>
    </source>
</reference>
<proteinExistence type="predicted"/>
<sequence>MWVLVTLLLCCSSLCSTTYLLSSIIHPRPMTNIHAMIIVRKFLIWTFATIGTTVAFTTQYTSSSVGFSHMKHNDDTRRRIIIIKSPMMKTSWSSLKKRKLSYAYDDDSIFSTTTLIEEKEKKLLMSSRIPSPNTKQMSKHQIAFRELLEGILYTPKEIESLLNPNMRSILEGISASYNEHAVYRAFEVLYEDYVPIRLTGRIVYKQFRKIMDESKQYQESQISTVMEQTGMSRSSIEECWSTFIQIVDRRTISHDELQNYIKEPQTVQLILAAFDFSPQHQQSKT</sequence>
<dbReference type="AlphaFoldDB" id="A0A1E7F2N0"/>